<dbReference type="SUPFAM" id="SSF53474">
    <property type="entry name" value="alpha/beta-Hydrolases"/>
    <property type="match status" value="1"/>
</dbReference>
<dbReference type="PANTHER" id="PTHR45527:SF1">
    <property type="entry name" value="FATTY ACID SYNTHASE"/>
    <property type="match status" value="1"/>
</dbReference>
<keyword evidence="3" id="KW-0479">Metal-binding</keyword>
<dbReference type="InterPro" id="IPR009081">
    <property type="entry name" value="PP-bd_ACP"/>
</dbReference>
<feature type="domain" description="Carrier" evidence="4">
    <location>
        <begin position="573"/>
        <end position="651"/>
    </location>
</feature>
<dbReference type="GO" id="GO:0044550">
    <property type="term" value="P:secondary metabolite biosynthetic process"/>
    <property type="evidence" value="ECO:0007669"/>
    <property type="project" value="TreeGrafter"/>
</dbReference>
<dbReference type="InterPro" id="IPR042099">
    <property type="entry name" value="ANL_N_sf"/>
</dbReference>
<evidence type="ECO:0000256" key="1">
    <source>
        <dbReference type="ARBA" id="ARBA00022450"/>
    </source>
</evidence>
<dbReference type="GO" id="GO:0031177">
    <property type="term" value="F:phosphopantetheine binding"/>
    <property type="evidence" value="ECO:0007669"/>
    <property type="project" value="InterPro"/>
</dbReference>
<dbReference type="PANTHER" id="PTHR45527">
    <property type="entry name" value="NONRIBOSOMAL PEPTIDE SYNTHETASE"/>
    <property type="match status" value="1"/>
</dbReference>
<dbReference type="Gene3D" id="3.30.300.30">
    <property type="match status" value="1"/>
</dbReference>
<gene>
    <name evidence="5" type="ORF">WS70_27985</name>
</gene>
<reference evidence="5 6" key="1">
    <citation type="submission" date="2015-12" db="EMBL/GenBank/DDBJ databases">
        <title>Diversity of Burkholderia near neighbor genomes.</title>
        <authorList>
            <person name="Sahl J."/>
            <person name="Wagner D."/>
            <person name="Keim P."/>
        </authorList>
    </citation>
    <scope>NUCLEOTIDE SEQUENCE [LARGE SCALE GENOMIC DNA]</scope>
    <source>
        <strain evidence="5 6">BDU6</strain>
    </source>
</reference>
<dbReference type="InterPro" id="IPR036736">
    <property type="entry name" value="ACP-like_sf"/>
</dbReference>
<evidence type="ECO:0000256" key="3">
    <source>
        <dbReference type="ARBA" id="ARBA00022723"/>
    </source>
</evidence>
<keyword evidence="6" id="KW-1185">Reference proteome</keyword>
<name>A0A1B4FPA8_9BURK</name>
<dbReference type="InterPro" id="IPR029058">
    <property type="entry name" value="AB_hydrolase_fold"/>
</dbReference>
<keyword evidence="1" id="KW-0596">Phosphopantetheine</keyword>
<dbReference type="GO" id="GO:0043041">
    <property type="term" value="P:amino acid activation for nonribosomal peptide biosynthetic process"/>
    <property type="evidence" value="ECO:0007669"/>
    <property type="project" value="TreeGrafter"/>
</dbReference>
<evidence type="ECO:0000256" key="2">
    <source>
        <dbReference type="ARBA" id="ARBA00022553"/>
    </source>
</evidence>
<dbReference type="Pfam" id="PF00975">
    <property type="entry name" value="Thioesterase"/>
    <property type="match status" value="1"/>
</dbReference>
<protein>
    <submittedName>
        <fullName evidence="5">Peptide synthetase</fullName>
    </submittedName>
</protein>
<dbReference type="SMART" id="SM00823">
    <property type="entry name" value="PKS_PP"/>
    <property type="match status" value="1"/>
</dbReference>
<dbReference type="AlphaFoldDB" id="A0A1B4FPA8"/>
<keyword evidence="2" id="KW-0597">Phosphoprotein</keyword>
<evidence type="ECO:0000259" key="4">
    <source>
        <dbReference type="PROSITE" id="PS50075"/>
    </source>
</evidence>
<dbReference type="KEGG" id="buu:WS70_27985"/>
<dbReference type="Gene3D" id="3.40.50.1820">
    <property type="entry name" value="alpha/beta hydrolase"/>
    <property type="match status" value="1"/>
</dbReference>
<dbReference type="InterPro" id="IPR045851">
    <property type="entry name" value="AMP-bd_C_sf"/>
</dbReference>
<accession>A0A1B4FPA8</accession>
<dbReference type="InterPro" id="IPR001031">
    <property type="entry name" value="Thioesterase"/>
</dbReference>
<dbReference type="PROSITE" id="PS00455">
    <property type="entry name" value="AMP_BINDING"/>
    <property type="match status" value="1"/>
</dbReference>
<proteinExistence type="predicted"/>
<dbReference type="RefSeq" id="WP_059596895.1">
    <property type="nucleotide sequence ID" value="NZ_CP013387.1"/>
</dbReference>
<dbReference type="Proteomes" id="UP000062519">
    <property type="component" value="Chromosome 2"/>
</dbReference>
<dbReference type="SMART" id="SM00824">
    <property type="entry name" value="PKS_TE"/>
    <property type="match status" value="1"/>
</dbReference>
<dbReference type="SUPFAM" id="SSF56801">
    <property type="entry name" value="Acetyl-CoA synthetase-like"/>
    <property type="match status" value="1"/>
</dbReference>
<dbReference type="Gene3D" id="3.40.50.12780">
    <property type="entry name" value="N-terminal domain of ligase-like"/>
    <property type="match status" value="1"/>
</dbReference>
<evidence type="ECO:0000313" key="6">
    <source>
        <dbReference type="Proteomes" id="UP000062519"/>
    </source>
</evidence>
<dbReference type="Pfam" id="PF00501">
    <property type="entry name" value="AMP-binding"/>
    <property type="match status" value="1"/>
</dbReference>
<dbReference type="Gene3D" id="1.10.1200.10">
    <property type="entry name" value="ACP-like"/>
    <property type="match status" value="1"/>
</dbReference>
<dbReference type="InterPro" id="IPR000873">
    <property type="entry name" value="AMP-dep_synth/lig_dom"/>
</dbReference>
<dbReference type="GO" id="GO:0005737">
    <property type="term" value="C:cytoplasm"/>
    <property type="evidence" value="ECO:0007669"/>
    <property type="project" value="TreeGrafter"/>
</dbReference>
<dbReference type="EMBL" id="CP013387">
    <property type="protein sequence ID" value="AOJ05514.1"/>
    <property type="molecule type" value="Genomic_DNA"/>
</dbReference>
<sequence>MTTSTLDSPRLSEHEARTPSPRHVADLLLRAARLHPHTGVRFVSAESAEKGVFLTYPELLDQARRILGGLRARGYRPGMKVALLLEHANDFIPAFWACALGGFVPCPLVPIRNDPERWAKHLAHVDTLLDHPLLVTTEALKSDLPCGTLAVNLNALRAGVPDESVHAAQPSDPAVFVLTSGSTGNSKAVVLTHDNLLASMAGKNDRQQLTATDVTLNWISFDHVAALLEAHLLPLYVGAVQLHVESAAILTDTLLFLRLISRYRVTMTFSPNFLFGQLNAALESMGDEALEALRRTLDLSPLRHIVSGGEAIVVATGQRFLDLLAPCGLAPNAMWPAFGMTETCAGSVYSREFPEGDADREFASLGLPVLGLQMRIADDRNNLLPDGEPGEFQLRGPMIFHRYHNNDEATRAAFTDDGWFRTGDLGRIENGRLWLVGRSKDSVIVNGVNYFSHELETTLEELDGIKRSFVAAFPTRNSGDESEQLVVTFTPSFPLEDEDQLHRLIIAIRNGTILLWGFRPALILPLPEDAFPKTSLGKTQRTIMRKRLEAGGYDGYKASVADMTNRQIGGYVAPAGETETAVAAIFAEMFQVAPDAISATASFFDLGGTSLDILKLKRHVEQRLHVVDLPIVTILQNPTVRALAARLASGERVAAGEYDPVVPLQLTGAKTPLFCVHPGVGEVLVFVNLAKYFVNERPFYALRARGFNEGETYFSSFDEMVNTYVEAIRKRQPHGPYAVAGYSYGGAVAFEIAKVLESQGERVDFVGSFNLPPHIKYRMDELDEVEGAVNLAFFLSLIDKQQSLTLPPQLRAAMPEQDPLAYLIDNAPPGRLAELDLDLLKFRAWAGLAQSLLTLGRSYAPSGNVQSMSIFYAIPLRGAKEDWLNKELRRWDEFTRAPNRYIDVAGEHYTLMGPAHVGTFQAVLRSELDRALGGK</sequence>
<dbReference type="InterPro" id="IPR020806">
    <property type="entry name" value="PKS_PP-bd"/>
</dbReference>
<dbReference type="Pfam" id="PF00550">
    <property type="entry name" value="PP-binding"/>
    <property type="match status" value="1"/>
</dbReference>
<dbReference type="GO" id="GO:0046872">
    <property type="term" value="F:metal ion binding"/>
    <property type="evidence" value="ECO:0007669"/>
    <property type="project" value="UniProtKB-KW"/>
</dbReference>
<dbReference type="InterPro" id="IPR020802">
    <property type="entry name" value="TesA-like"/>
</dbReference>
<dbReference type="InterPro" id="IPR020845">
    <property type="entry name" value="AMP-binding_CS"/>
</dbReference>
<organism evidence="5 6">
    <name type="scientific">Burkholderia mayonis</name>
    <dbReference type="NCBI Taxonomy" id="1385591"/>
    <lineage>
        <taxon>Bacteria</taxon>
        <taxon>Pseudomonadati</taxon>
        <taxon>Pseudomonadota</taxon>
        <taxon>Betaproteobacteria</taxon>
        <taxon>Burkholderiales</taxon>
        <taxon>Burkholderiaceae</taxon>
        <taxon>Burkholderia</taxon>
        <taxon>pseudomallei group</taxon>
    </lineage>
</organism>
<evidence type="ECO:0000313" key="5">
    <source>
        <dbReference type="EMBL" id="AOJ05514.1"/>
    </source>
</evidence>
<dbReference type="SUPFAM" id="SSF47336">
    <property type="entry name" value="ACP-like"/>
    <property type="match status" value="1"/>
</dbReference>
<dbReference type="PROSITE" id="PS50075">
    <property type="entry name" value="CARRIER"/>
    <property type="match status" value="1"/>
</dbReference>